<sequence>MRQANRHRLFKLQHKSAHIRRNFYFRSEQQDTSKPLEKIEEFEKLKSVLLEHTKAPFKAS</sequence>
<proteinExistence type="predicted"/>
<evidence type="ECO:0000313" key="1">
    <source>
        <dbReference type="EMBL" id="ARD21718.1"/>
    </source>
</evidence>
<organism evidence="1 2">
    <name type="scientific">Shewanella japonica</name>
    <dbReference type="NCBI Taxonomy" id="93973"/>
    <lineage>
        <taxon>Bacteria</taxon>
        <taxon>Pseudomonadati</taxon>
        <taxon>Pseudomonadota</taxon>
        <taxon>Gammaproteobacteria</taxon>
        <taxon>Alteromonadales</taxon>
        <taxon>Shewanellaceae</taxon>
        <taxon>Shewanella</taxon>
    </lineage>
</organism>
<dbReference type="EMBL" id="CP020472">
    <property type="protein sequence ID" value="ARD21718.1"/>
    <property type="molecule type" value="Genomic_DNA"/>
</dbReference>
<gene>
    <name evidence="1" type="ORF">SJ2017_1394</name>
</gene>
<reference evidence="1 2" key="1">
    <citation type="submission" date="2017-03" db="EMBL/GenBank/DDBJ databases">
        <title>Genome sequencing of Shewanella japonica KCTC 22435.</title>
        <authorList>
            <person name="Kim K.M."/>
        </authorList>
    </citation>
    <scope>NUCLEOTIDE SEQUENCE [LARGE SCALE GENOMIC DNA]</scope>
    <source>
        <strain evidence="1 2">KCTC 22435</strain>
    </source>
</reference>
<accession>A0ABM6JJC9</accession>
<keyword evidence="2" id="KW-1185">Reference proteome</keyword>
<name>A0ABM6JJC9_9GAMM</name>
<evidence type="ECO:0000313" key="2">
    <source>
        <dbReference type="Proteomes" id="UP000191820"/>
    </source>
</evidence>
<protein>
    <submittedName>
        <fullName evidence="1">Uncharacterized protein</fullName>
    </submittedName>
</protein>
<dbReference type="Proteomes" id="UP000191820">
    <property type="component" value="Chromosome"/>
</dbReference>
<dbReference type="RefSeq" id="WP_055023094.1">
    <property type="nucleotide sequence ID" value="NZ_CANMJJ010000008.1"/>
</dbReference>